<dbReference type="Proteomes" id="UP000489961">
    <property type="component" value="Unassembled WGS sequence"/>
</dbReference>
<evidence type="ECO:0000313" key="1">
    <source>
        <dbReference type="EMBL" id="CAB1211108.1"/>
    </source>
</evidence>
<accession>A0A811G9M5</accession>
<proteinExistence type="predicted"/>
<evidence type="ECO:0000313" key="2">
    <source>
        <dbReference type="Proteomes" id="UP000489961"/>
    </source>
</evidence>
<gene>
    <name evidence="1" type="ORF">SFB21_0900</name>
</gene>
<dbReference type="EMBL" id="CADDTS010000015">
    <property type="protein sequence ID" value="CAB1211108.1"/>
    <property type="molecule type" value="Genomic_DNA"/>
</dbReference>
<name>A0A811G9M5_9GAMM</name>
<dbReference type="RefSeq" id="WP_174558850.1">
    <property type="nucleotide sequence ID" value="NZ_CADDTS010000015.1"/>
</dbReference>
<dbReference type="AlphaFoldDB" id="A0A811G9M5"/>
<comment type="caution">
    <text evidence="1">The sequence shown here is derived from an EMBL/GenBank/DDBJ whole genome shotgun (WGS) entry which is preliminary data.</text>
</comment>
<sequence>MDKKLISKSEESPEFGKATERLTLTMGSNFTELLAELMNFTDLSRVFLKNASYKNNLDQDFDSVQSYIY</sequence>
<organism evidence="1 2">
    <name type="scientific">Acinetobacter bouvetii</name>
    <dbReference type="NCBI Taxonomy" id="202951"/>
    <lineage>
        <taxon>Bacteria</taxon>
        <taxon>Pseudomonadati</taxon>
        <taxon>Pseudomonadota</taxon>
        <taxon>Gammaproteobacteria</taxon>
        <taxon>Moraxellales</taxon>
        <taxon>Moraxellaceae</taxon>
        <taxon>Acinetobacter</taxon>
    </lineage>
</organism>
<reference evidence="1 2" key="1">
    <citation type="submission" date="2020-02" db="EMBL/GenBank/DDBJ databases">
        <authorList>
            <person name="Chaudhuri R."/>
        </authorList>
    </citation>
    <scope>NUCLEOTIDE SEQUENCE [LARGE SCALE GENOMIC DNA]</scope>
    <source>
        <strain evidence="1">SFB21</strain>
    </source>
</reference>
<protein>
    <submittedName>
        <fullName evidence="1">Uncharacterized protein</fullName>
    </submittedName>
</protein>